<dbReference type="InterPro" id="IPR036271">
    <property type="entry name" value="Tet_transcr_reg_TetR-rel_C_sf"/>
</dbReference>
<reference evidence="4 5" key="1">
    <citation type="submission" date="2016-10" db="EMBL/GenBank/DDBJ databases">
        <authorList>
            <person name="de Groot N.N."/>
        </authorList>
    </citation>
    <scope>NUCLEOTIDE SEQUENCE [LARGE SCALE GENOMIC DNA]</scope>
    <source>
        <strain evidence="4 5">CPCC 201354</strain>
    </source>
</reference>
<dbReference type="SUPFAM" id="SSF46689">
    <property type="entry name" value="Homeodomain-like"/>
    <property type="match status" value="1"/>
</dbReference>
<organism evidence="4 5">
    <name type="scientific">Sinosporangium album</name>
    <dbReference type="NCBI Taxonomy" id="504805"/>
    <lineage>
        <taxon>Bacteria</taxon>
        <taxon>Bacillati</taxon>
        <taxon>Actinomycetota</taxon>
        <taxon>Actinomycetes</taxon>
        <taxon>Streptosporangiales</taxon>
        <taxon>Streptosporangiaceae</taxon>
        <taxon>Sinosporangium</taxon>
    </lineage>
</organism>
<evidence type="ECO:0000259" key="3">
    <source>
        <dbReference type="PROSITE" id="PS50977"/>
    </source>
</evidence>
<evidence type="ECO:0000256" key="1">
    <source>
        <dbReference type="ARBA" id="ARBA00023125"/>
    </source>
</evidence>
<keyword evidence="1 2" id="KW-0238">DNA-binding</keyword>
<dbReference type="Gene3D" id="1.10.357.10">
    <property type="entry name" value="Tetracycline Repressor, domain 2"/>
    <property type="match status" value="1"/>
</dbReference>
<gene>
    <name evidence="4" type="ORF">SAMN05421505_10236</name>
</gene>
<dbReference type="Proteomes" id="UP000198923">
    <property type="component" value="Unassembled WGS sequence"/>
</dbReference>
<dbReference type="SUPFAM" id="SSF48498">
    <property type="entry name" value="Tetracyclin repressor-like, C-terminal domain"/>
    <property type="match status" value="1"/>
</dbReference>
<feature type="DNA-binding region" description="H-T-H motif" evidence="2">
    <location>
        <begin position="29"/>
        <end position="48"/>
    </location>
</feature>
<accession>A0A1G7RTF1</accession>
<dbReference type="RefSeq" id="WP_093167614.1">
    <property type="nucleotide sequence ID" value="NZ_FNCN01000002.1"/>
</dbReference>
<evidence type="ECO:0000256" key="2">
    <source>
        <dbReference type="PROSITE-ProRule" id="PRU00335"/>
    </source>
</evidence>
<dbReference type="Pfam" id="PF00440">
    <property type="entry name" value="TetR_N"/>
    <property type="match status" value="1"/>
</dbReference>
<dbReference type="EMBL" id="FNCN01000002">
    <property type="protein sequence ID" value="SDG14038.1"/>
    <property type="molecule type" value="Genomic_DNA"/>
</dbReference>
<name>A0A1G7RTF1_9ACTN</name>
<dbReference type="GO" id="GO:0000976">
    <property type="term" value="F:transcription cis-regulatory region binding"/>
    <property type="evidence" value="ECO:0007669"/>
    <property type="project" value="TreeGrafter"/>
</dbReference>
<dbReference type="InterPro" id="IPR001647">
    <property type="entry name" value="HTH_TetR"/>
</dbReference>
<dbReference type="PROSITE" id="PS50977">
    <property type="entry name" value="HTH_TETR_2"/>
    <property type="match status" value="1"/>
</dbReference>
<sequence length="201" mass="21934">MSPRQSDTRQRLLDEFAAQLLERGYPGISLNEIAQAIGIRKASLYHHFPEGKESLFAEVSLRYIDDAHAVLRRALDTPGGLPYQLSAIVAGYAGDAYRSAMGMRIYDSTRYVGEDTRTRISSRYVNALITPVTDLMADAIERGELRPGDPSFLAAAFLELAAVAEPLPPDVAMPPGQRADPTPHHDLVPAVVDLFLRGASS</sequence>
<dbReference type="InterPro" id="IPR009057">
    <property type="entry name" value="Homeodomain-like_sf"/>
</dbReference>
<keyword evidence="5" id="KW-1185">Reference proteome</keyword>
<dbReference type="Gene3D" id="1.10.10.60">
    <property type="entry name" value="Homeodomain-like"/>
    <property type="match status" value="1"/>
</dbReference>
<dbReference type="AlphaFoldDB" id="A0A1G7RTF1"/>
<dbReference type="PANTHER" id="PTHR30055">
    <property type="entry name" value="HTH-TYPE TRANSCRIPTIONAL REGULATOR RUTR"/>
    <property type="match status" value="1"/>
</dbReference>
<dbReference type="OrthoDB" id="3687980at2"/>
<feature type="domain" description="HTH tetR-type" evidence="3">
    <location>
        <begin position="6"/>
        <end position="66"/>
    </location>
</feature>
<protein>
    <submittedName>
        <fullName evidence="4">DNA-binding transcriptional regulator, AcrR family</fullName>
    </submittedName>
</protein>
<evidence type="ECO:0000313" key="4">
    <source>
        <dbReference type="EMBL" id="SDG14038.1"/>
    </source>
</evidence>
<evidence type="ECO:0000313" key="5">
    <source>
        <dbReference type="Proteomes" id="UP000198923"/>
    </source>
</evidence>
<proteinExistence type="predicted"/>
<dbReference type="PANTHER" id="PTHR30055:SF226">
    <property type="entry name" value="HTH-TYPE TRANSCRIPTIONAL REGULATOR PKSA"/>
    <property type="match status" value="1"/>
</dbReference>
<dbReference type="GO" id="GO:0003700">
    <property type="term" value="F:DNA-binding transcription factor activity"/>
    <property type="evidence" value="ECO:0007669"/>
    <property type="project" value="TreeGrafter"/>
</dbReference>
<dbReference type="InterPro" id="IPR050109">
    <property type="entry name" value="HTH-type_TetR-like_transc_reg"/>
</dbReference>